<dbReference type="EMBL" id="CAJNOQ010012936">
    <property type="protein sequence ID" value="CAF1311108.1"/>
    <property type="molecule type" value="Genomic_DNA"/>
</dbReference>
<dbReference type="Proteomes" id="UP000663829">
    <property type="component" value="Unassembled WGS sequence"/>
</dbReference>
<dbReference type="EMBL" id="CAJOBC010042483">
    <property type="protein sequence ID" value="CAF4148603.1"/>
    <property type="molecule type" value="Genomic_DNA"/>
</dbReference>
<reference evidence="2" key="1">
    <citation type="submission" date="2021-02" db="EMBL/GenBank/DDBJ databases">
        <authorList>
            <person name="Nowell W R."/>
        </authorList>
    </citation>
    <scope>NUCLEOTIDE SEQUENCE</scope>
</reference>
<comment type="caution">
    <text evidence="2">The sequence shown here is derived from an EMBL/GenBank/DDBJ whole genome shotgun (WGS) entry which is preliminary data.</text>
</comment>
<sequence>MSNFEILPNELLFDIFKYLTSFELYHTFYNLNYRFNSLFKYIDQHFDLTTEYLSYLKFKYYCQNIIPLSINQICSLKLSNENTIDAIKLFYSIFNFEKLLKLKTLILIKPNSIDLKYIIPKLLYIKKLSIISGDFFTNDNIERELLLKLIFNLKTLKICHLPEIQLNDLDKLNKSTIENLTIDLCTINTLNRLFYLLPNIKQLMVNISCYKTDSLISYNDSLLLLVPKLIYLKLNIFSLDFLYIEQLLINLPQLKKLSFKFSYSFDFHQVTEYIDAQRWNKIFSLLPNLIKIDFILHVYISPIFDDETLRLDWMTKHKLSIIFEHYKNNAYVNFLNVYTVPLKQTTINLYTNLISKININLPINYHPNVKKIILTINGDLDEELNKIFIKDNNYYKNVNSLIINAHIYPFQSSNLIIFLNSKINWLKLEYLQLIGRYCTFELLIKFIEYAPNIHSLTLYSSFELYQYGKIQQIRTIHLAHQSYENLLTIENIINTYPNLESFIGSIEKFHDFKRAIKLLMKNLPKLLYLQLKIVDKNFTEKKLTRWLKNKQKKLFSNSYYQQKLNTLNVWK</sequence>
<gene>
    <name evidence="2" type="ORF">GPM918_LOCUS28997</name>
    <name evidence="3" type="ORF">SRO942_LOCUS29540</name>
</gene>
<protein>
    <recommendedName>
        <fullName evidence="1">F-box domain-containing protein</fullName>
    </recommendedName>
</protein>
<evidence type="ECO:0000313" key="2">
    <source>
        <dbReference type="EMBL" id="CAF1311108.1"/>
    </source>
</evidence>
<name>A0A815EGH7_9BILA</name>
<accession>A0A815EGH7</accession>
<dbReference type="Proteomes" id="UP000681722">
    <property type="component" value="Unassembled WGS sequence"/>
</dbReference>
<evidence type="ECO:0000313" key="3">
    <source>
        <dbReference type="EMBL" id="CAF4148603.1"/>
    </source>
</evidence>
<keyword evidence="4" id="KW-1185">Reference proteome</keyword>
<organism evidence="2 4">
    <name type="scientific">Didymodactylos carnosus</name>
    <dbReference type="NCBI Taxonomy" id="1234261"/>
    <lineage>
        <taxon>Eukaryota</taxon>
        <taxon>Metazoa</taxon>
        <taxon>Spiralia</taxon>
        <taxon>Gnathifera</taxon>
        <taxon>Rotifera</taxon>
        <taxon>Eurotatoria</taxon>
        <taxon>Bdelloidea</taxon>
        <taxon>Philodinida</taxon>
        <taxon>Philodinidae</taxon>
        <taxon>Didymodactylos</taxon>
    </lineage>
</organism>
<feature type="domain" description="F-box" evidence="1">
    <location>
        <begin position="1"/>
        <end position="49"/>
    </location>
</feature>
<evidence type="ECO:0000259" key="1">
    <source>
        <dbReference type="PROSITE" id="PS50181"/>
    </source>
</evidence>
<dbReference type="PROSITE" id="PS50181">
    <property type="entry name" value="FBOX"/>
    <property type="match status" value="1"/>
</dbReference>
<proteinExistence type="predicted"/>
<dbReference type="AlphaFoldDB" id="A0A815EGH7"/>
<evidence type="ECO:0000313" key="4">
    <source>
        <dbReference type="Proteomes" id="UP000663829"/>
    </source>
</evidence>
<dbReference type="InterPro" id="IPR001810">
    <property type="entry name" value="F-box_dom"/>
</dbReference>